<organism evidence="2 3">
    <name type="scientific">Actinomadura meridiana</name>
    <dbReference type="NCBI Taxonomy" id="559626"/>
    <lineage>
        <taxon>Bacteria</taxon>
        <taxon>Bacillati</taxon>
        <taxon>Actinomycetota</taxon>
        <taxon>Actinomycetes</taxon>
        <taxon>Streptosporangiales</taxon>
        <taxon>Thermomonosporaceae</taxon>
        <taxon>Actinomadura</taxon>
    </lineage>
</organism>
<feature type="region of interest" description="Disordered" evidence="1">
    <location>
        <begin position="90"/>
        <end position="113"/>
    </location>
</feature>
<proteinExistence type="predicted"/>
<name>A0ABP8BZX0_9ACTN</name>
<accession>A0ABP8BZX0</accession>
<sequence length="113" mass="11663">MCGEQSLTTHRTALAASRPTWEDALNADHAIDASPAARAPSVDAADMTTDMTAPVPPPRLPRPSGTALQRVHAVLTGAIVVAARGAVPVGGAYGAETAPPRSPPPRRPSRRKT</sequence>
<dbReference type="EMBL" id="BAABAS010000006">
    <property type="protein sequence ID" value="GAA4231125.1"/>
    <property type="molecule type" value="Genomic_DNA"/>
</dbReference>
<reference evidence="3" key="1">
    <citation type="journal article" date="2019" name="Int. J. Syst. Evol. Microbiol.">
        <title>The Global Catalogue of Microorganisms (GCM) 10K type strain sequencing project: providing services to taxonomists for standard genome sequencing and annotation.</title>
        <authorList>
            <consortium name="The Broad Institute Genomics Platform"/>
            <consortium name="The Broad Institute Genome Sequencing Center for Infectious Disease"/>
            <person name="Wu L."/>
            <person name="Ma J."/>
        </authorList>
    </citation>
    <scope>NUCLEOTIDE SEQUENCE [LARGE SCALE GENOMIC DNA]</scope>
    <source>
        <strain evidence="3">JCM 17440</strain>
    </source>
</reference>
<dbReference type="Proteomes" id="UP001501710">
    <property type="component" value="Unassembled WGS sequence"/>
</dbReference>
<evidence type="ECO:0000313" key="2">
    <source>
        <dbReference type="EMBL" id="GAA4231125.1"/>
    </source>
</evidence>
<protein>
    <submittedName>
        <fullName evidence="2">Uncharacterized protein</fullName>
    </submittedName>
</protein>
<comment type="caution">
    <text evidence="2">The sequence shown here is derived from an EMBL/GenBank/DDBJ whole genome shotgun (WGS) entry which is preliminary data.</text>
</comment>
<gene>
    <name evidence="2" type="ORF">GCM10022254_27480</name>
</gene>
<evidence type="ECO:0000313" key="3">
    <source>
        <dbReference type="Proteomes" id="UP001501710"/>
    </source>
</evidence>
<evidence type="ECO:0000256" key="1">
    <source>
        <dbReference type="SAM" id="MobiDB-lite"/>
    </source>
</evidence>
<feature type="region of interest" description="Disordered" evidence="1">
    <location>
        <begin position="35"/>
        <end position="65"/>
    </location>
</feature>
<keyword evidence="3" id="KW-1185">Reference proteome</keyword>